<dbReference type="PANTHER" id="PTHR31157">
    <property type="entry name" value="SCP DOMAIN-CONTAINING PROTEIN"/>
    <property type="match status" value="1"/>
</dbReference>
<evidence type="ECO:0000313" key="4">
    <source>
        <dbReference type="EMBL" id="MSS38457.1"/>
    </source>
</evidence>
<feature type="chain" id="PRO_5030674702" description="SCP domain-containing protein" evidence="2">
    <location>
        <begin position="23"/>
        <end position="282"/>
    </location>
</feature>
<feature type="domain" description="SCP" evidence="3">
    <location>
        <begin position="154"/>
        <end position="279"/>
    </location>
</feature>
<dbReference type="InterPro" id="IPR018337">
    <property type="entry name" value="Cell_wall/Cho-bd_repeat"/>
</dbReference>
<dbReference type="AlphaFoldDB" id="A0A7X2NP74"/>
<dbReference type="Gene3D" id="3.40.33.10">
    <property type="entry name" value="CAP"/>
    <property type="match status" value="1"/>
</dbReference>
<accession>A0A7X2NP74</accession>
<proteinExistence type="predicted"/>
<dbReference type="Gene3D" id="2.10.270.10">
    <property type="entry name" value="Cholin Binding"/>
    <property type="match status" value="1"/>
</dbReference>
<dbReference type="EMBL" id="VUMD01000026">
    <property type="protein sequence ID" value="MSS38457.1"/>
    <property type="molecule type" value="Genomic_DNA"/>
</dbReference>
<keyword evidence="2" id="KW-0732">Signal</keyword>
<dbReference type="RefSeq" id="WP_154473860.1">
    <property type="nucleotide sequence ID" value="NZ_VUMD01000026.1"/>
</dbReference>
<name>A0A7X2NP74_9CLOT</name>
<protein>
    <recommendedName>
        <fullName evidence="3">SCP domain-containing protein</fullName>
    </recommendedName>
</protein>
<dbReference type="Proteomes" id="UP000429958">
    <property type="component" value="Unassembled WGS sequence"/>
</dbReference>
<dbReference type="SUPFAM" id="SSF69360">
    <property type="entry name" value="Cell wall binding repeat"/>
    <property type="match status" value="1"/>
</dbReference>
<evidence type="ECO:0000256" key="1">
    <source>
        <dbReference type="ARBA" id="ARBA00022737"/>
    </source>
</evidence>
<sequence length="282" mass="31373">MIKRLAVAAAAVTIAASTPAYAGQWVQDSVGWWWKNDDGSYPKNEWKWLDGNEDGVSEKYYFGPEGYMAINTTTPDGQMVDSSGAWIKDGVVQTQTKTMEWGLDNVALDLTDEEYAELEAFINGDWNKSNTTNTVENNNVEDIDPYEVAYRIIELVNQEREKRGRAPLVVNDGLMESAMLRAEEAEELAGYSHVLLSTHKRPDGSSYLTAISIDYSEASENIHGGGLFKTDTVKTLSIESIEGWLSSVGHKQNMLNDKWEETGVGVCISDKGYSVVQMFIKN</sequence>
<dbReference type="Pfam" id="PF00188">
    <property type="entry name" value="CAP"/>
    <property type="match status" value="1"/>
</dbReference>
<dbReference type="InterPro" id="IPR014044">
    <property type="entry name" value="CAP_dom"/>
</dbReference>
<keyword evidence="5" id="KW-1185">Reference proteome</keyword>
<organism evidence="4 5">
    <name type="scientific">Clostridium porci</name>
    <dbReference type="NCBI Taxonomy" id="2605778"/>
    <lineage>
        <taxon>Bacteria</taxon>
        <taxon>Bacillati</taxon>
        <taxon>Bacillota</taxon>
        <taxon>Clostridia</taxon>
        <taxon>Eubacteriales</taxon>
        <taxon>Clostridiaceae</taxon>
        <taxon>Clostridium</taxon>
    </lineage>
</organism>
<reference evidence="4 5" key="1">
    <citation type="submission" date="2019-08" db="EMBL/GenBank/DDBJ databases">
        <title>In-depth cultivation of the pig gut microbiome towards novel bacterial diversity and tailored functional studies.</title>
        <authorList>
            <person name="Wylensek D."/>
            <person name="Hitch T.C.A."/>
            <person name="Clavel T."/>
        </authorList>
    </citation>
    <scope>NUCLEOTIDE SEQUENCE [LARGE SCALE GENOMIC DNA]</scope>
    <source>
        <strain evidence="4 5">WCA-389-WT-23D1</strain>
    </source>
</reference>
<gene>
    <name evidence="4" type="ORF">FYJ39_18530</name>
</gene>
<dbReference type="SUPFAM" id="SSF55797">
    <property type="entry name" value="PR-1-like"/>
    <property type="match status" value="1"/>
</dbReference>
<dbReference type="InterPro" id="IPR035940">
    <property type="entry name" value="CAP_sf"/>
</dbReference>
<evidence type="ECO:0000256" key="2">
    <source>
        <dbReference type="SAM" id="SignalP"/>
    </source>
</evidence>
<evidence type="ECO:0000259" key="3">
    <source>
        <dbReference type="Pfam" id="PF00188"/>
    </source>
</evidence>
<evidence type="ECO:0000313" key="5">
    <source>
        <dbReference type="Proteomes" id="UP000429958"/>
    </source>
</evidence>
<dbReference type="Pfam" id="PF19085">
    <property type="entry name" value="Choline_bind_2"/>
    <property type="match status" value="1"/>
</dbReference>
<dbReference type="CDD" id="cd05379">
    <property type="entry name" value="CAP_bacterial"/>
    <property type="match status" value="1"/>
</dbReference>
<comment type="caution">
    <text evidence="4">The sequence shown here is derived from an EMBL/GenBank/DDBJ whole genome shotgun (WGS) entry which is preliminary data.</text>
</comment>
<dbReference type="PANTHER" id="PTHR31157:SF1">
    <property type="entry name" value="SCP DOMAIN-CONTAINING PROTEIN"/>
    <property type="match status" value="1"/>
</dbReference>
<feature type="signal peptide" evidence="2">
    <location>
        <begin position="1"/>
        <end position="22"/>
    </location>
</feature>
<keyword evidence="1" id="KW-0677">Repeat</keyword>